<dbReference type="RefSeq" id="WP_284306971.1">
    <property type="nucleotide sequence ID" value="NZ_BSPB01000005.1"/>
</dbReference>
<name>A0ABQ6C051_9BURK</name>
<gene>
    <name evidence="1" type="ORF">GCM10007935_10520</name>
</gene>
<proteinExistence type="predicted"/>
<comment type="caution">
    <text evidence="1">The sequence shown here is derived from an EMBL/GenBank/DDBJ whole genome shotgun (WGS) entry which is preliminary data.</text>
</comment>
<dbReference type="Proteomes" id="UP001156903">
    <property type="component" value="Unassembled WGS sequence"/>
</dbReference>
<dbReference type="InterPro" id="IPR010982">
    <property type="entry name" value="Lambda_DNA-bd_dom_sf"/>
</dbReference>
<accession>A0ABQ6C051</accession>
<sequence length="88" mass="9421">MKTTTQPTPAQLIDALGGASAVARLISADPHNKPITPQIVSTWKSQGIPSHRITQIALAKGRTLRSSADLDPTNWPRLFPELKAVQAA</sequence>
<evidence type="ECO:0000313" key="1">
    <source>
        <dbReference type="EMBL" id="GLS13622.1"/>
    </source>
</evidence>
<evidence type="ECO:0000313" key="2">
    <source>
        <dbReference type="Proteomes" id="UP001156903"/>
    </source>
</evidence>
<reference evidence="2" key="1">
    <citation type="journal article" date="2019" name="Int. J. Syst. Evol. Microbiol.">
        <title>The Global Catalogue of Microorganisms (GCM) 10K type strain sequencing project: providing services to taxonomists for standard genome sequencing and annotation.</title>
        <authorList>
            <consortium name="The Broad Institute Genomics Platform"/>
            <consortium name="The Broad Institute Genome Sequencing Center for Infectious Disease"/>
            <person name="Wu L."/>
            <person name="Ma J."/>
        </authorList>
    </citation>
    <scope>NUCLEOTIDE SEQUENCE [LARGE SCALE GENOMIC DNA]</scope>
    <source>
        <strain evidence="2">NBRC 109341</strain>
    </source>
</reference>
<organism evidence="1 2">
    <name type="scientific">Hydrogenophaga electricum</name>
    <dbReference type="NCBI Taxonomy" id="1230953"/>
    <lineage>
        <taxon>Bacteria</taxon>
        <taxon>Pseudomonadati</taxon>
        <taxon>Pseudomonadota</taxon>
        <taxon>Betaproteobacteria</taxon>
        <taxon>Burkholderiales</taxon>
        <taxon>Comamonadaceae</taxon>
        <taxon>Hydrogenophaga</taxon>
    </lineage>
</organism>
<dbReference type="Gene3D" id="1.10.260.40">
    <property type="entry name" value="lambda repressor-like DNA-binding domains"/>
    <property type="match status" value="1"/>
</dbReference>
<dbReference type="EMBL" id="BSPB01000005">
    <property type="protein sequence ID" value="GLS13622.1"/>
    <property type="molecule type" value="Genomic_DNA"/>
</dbReference>
<keyword evidence="2" id="KW-1185">Reference proteome</keyword>
<evidence type="ECO:0008006" key="3">
    <source>
        <dbReference type="Google" id="ProtNLM"/>
    </source>
</evidence>
<protein>
    <recommendedName>
        <fullName evidence="3">KfrA N-terminal DNA-binding domain-containing protein</fullName>
    </recommendedName>
</protein>